<protein>
    <submittedName>
        <fullName evidence="1">Uncharacterized protein</fullName>
    </submittedName>
</protein>
<comment type="caution">
    <text evidence="1">The sequence shown here is derived from an EMBL/GenBank/DDBJ whole genome shotgun (WGS) entry which is preliminary data.</text>
</comment>
<gene>
    <name evidence="1" type="ORF">LCGC14_3071510</name>
</gene>
<sequence>MISDKNSTILKIWDQLDATEQKDMVVELIDDIDDLCVATATEQANNRRPKSSAQI</sequence>
<name>A0A0F8WFX0_9ZZZZ</name>
<dbReference type="EMBL" id="LAZR01065348">
    <property type="protein sequence ID" value="KKK55742.1"/>
    <property type="molecule type" value="Genomic_DNA"/>
</dbReference>
<organism evidence="1">
    <name type="scientific">marine sediment metagenome</name>
    <dbReference type="NCBI Taxonomy" id="412755"/>
    <lineage>
        <taxon>unclassified sequences</taxon>
        <taxon>metagenomes</taxon>
        <taxon>ecological metagenomes</taxon>
    </lineage>
</organism>
<reference evidence="1" key="1">
    <citation type="journal article" date="2015" name="Nature">
        <title>Complex archaea that bridge the gap between prokaryotes and eukaryotes.</title>
        <authorList>
            <person name="Spang A."/>
            <person name="Saw J.H."/>
            <person name="Jorgensen S.L."/>
            <person name="Zaremba-Niedzwiedzka K."/>
            <person name="Martijn J."/>
            <person name="Lind A.E."/>
            <person name="van Eijk R."/>
            <person name="Schleper C."/>
            <person name="Guy L."/>
            <person name="Ettema T.J."/>
        </authorList>
    </citation>
    <scope>NUCLEOTIDE SEQUENCE</scope>
</reference>
<dbReference type="AlphaFoldDB" id="A0A0F8WFX0"/>
<evidence type="ECO:0000313" key="1">
    <source>
        <dbReference type="EMBL" id="KKK55742.1"/>
    </source>
</evidence>
<accession>A0A0F8WFX0</accession>
<proteinExistence type="predicted"/>